<gene>
    <name evidence="2" type="ORF">RND81_08G069100</name>
</gene>
<feature type="transmembrane region" description="Helical" evidence="1">
    <location>
        <begin position="299"/>
        <end position="325"/>
    </location>
</feature>
<evidence type="ECO:0000256" key="1">
    <source>
        <dbReference type="SAM" id="Phobius"/>
    </source>
</evidence>
<organism evidence="2 3">
    <name type="scientific">Saponaria officinalis</name>
    <name type="common">Common soapwort</name>
    <name type="synonym">Lychnis saponaria</name>
    <dbReference type="NCBI Taxonomy" id="3572"/>
    <lineage>
        <taxon>Eukaryota</taxon>
        <taxon>Viridiplantae</taxon>
        <taxon>Streptophyta</taxon>
        <taxon>Embryophyta</taxon>
        <taxon>Tracheophyta</taxon>
        <taxon>Spermatophyta</taxon>
        <taxon>Magnoliopsida</taxon>
        <taxon>eudicotyledons</taxon>
        <taxon>Gunneridae</taxon>
        <taxon>Pentapetalae</taxon>
        <taxon>Caryophyllales</taxon>
        <taxon>Caryophyllaceae</taxon>
        <taxon>Caryophylleae</taxon>
        <taxon>Saponaria</taxon>
    </lineage>
</organism>
<evidence type="ECO:0008006" key="4">
    <source>
        <dbReference type="Google" id="ProtNLM"/>
    </source>
</evidence>
<evidence type="ECO:0000313" key="2">
    <source>
        <dbReference type="EMBL" id="KAK9697913.1"/>
    </source>
</evidence>
<dbReference type="GO" id="GO:0005886">
    <property type="term" value="C:plasma membrane"/>
    <property type="evidence" value="ECO:0007669"/>
    <property type="project" value="TreeGrafter"/>
</dbReference>
<sequence>MSYVTTNSISLFCFFIFSTFFIFLTFSNAFEDFHPSPFLEEFNGHEGSVGGMIKLENGDEEHMKHVNKRRFIAENAGNKSSALVLAAKNTNRQDPLDHYKLYTGGWNISNKHYWSSVAFTAAPFFVVAAVWFLVFGVSLLCTALYFCCCRKAPYGYSRVCYALSLIFLILFTAAAIVGCIFLFSGQAKFHTITTKTLSYVMSQALYTVDNLNNVSEYLTDAKNIGVGELILPENLQNQINNVQTKLSKAANTLQIKTQDNSRKIQKVLDQVRMALIILASVMLFLVFVGLLLSIFGLQCLLYTLIIVGWLLVTLTFFFSGIFLVLHNVVADTCIAMDQWVQNPTAHTALDDILPCVDNATAQETLARSKEVTYQIANMVDVVIGGIANMNPPPNVLPPLNFNQSGPLVPLLCNPLNSNLTKRTCTRGEVDSSNATQVWKNYVCEAKRVNKNDICTTTGRLTPTLYSQMNSAENVAYGLYHYTPFLVDVQDCTFVRSTFSDFSSNYCPHLRKYTQWIYIGLVLVSAGVMCSLIFWVIYAREQRHRVYTKQLYGGEH</sequence>
<feature type="transmembrane region" description="Helical" evidence="1">
    <location>
        <begin position="515"/>
        <end position="538"/>
    </location>
</feature>
<dbReference type="AlphaFoldDB" id="A0AAW1J3J2"/>
<dbReference type="PANTHER" id="PTHR31414">
    <property type="entry name" value="TRANSMEMBRANE PROTEIN DDB_G0292058"/>
    <property type="match status" value="1"/>
</dbReference>
<reference evidence="2" key="1">
    <citation type="submission" date="2024-03" db="EMBL/GenBank/DDBJ databases">
        <title>WGS assembly of Saponaria officinalis var. Norfolk2.</title>
        <authorList>
            <person name="Jenkins J."/>
            <person name="Shu S."/>
            <person name="Grimwood J."/>
            <person name="Barry K."/>
            <person name="Goodstein D."/>
            <person name="Schmutz J."/>
            <person name="Leebens-Mack J."/>
            <person name="Osbourn A."/>
        </authorList>
    </citation>
    <scope>NUCLEOTIDE SEQUENCE [LARGE SCALE GENOMIC DNA]</scope>
    <source>
        <strain evidence="2">JIC</strain>
    </source>
</reference>
<protein>
    <recommendedName>
        <fullName evidence="4">Transmembrane protein</fullName>
    </recommendedName>
</protein>
<feature type="transmembrane region" description="Helical" evidence="1">
    <location>
        <begin position="12"/>
        <end position="30"/>
    </location>
</feature>
<proteinExistence type="predicted"/>
<dbReference type="EMBL" id="JBDFQZ010000008">
    <property type="protein sequence ID" value="KAK9697913.1"/>
    <property type="molecule type" value="Genomic_DNA"/>
</dbReference>
<dbReference type="GO" id="GO:0009506">
    <property type="term" value="C:plasmodesma"/>
    <property type="evidence" value="ECO:0007669"/>
    <property type="project" value="TreeGrafter"/>
</dbReference>
<feature type="transmembrane region" description="Helical" evidence="1">
    <location>
        <begin position="159"/>
        <end position="183"/>
    </location>
</feature>
<keyword evidence="1" id="KW-0812">Transmembrane</keyword>
<dbReference type="PANTHER" id="PTHR31414:SF15">
    <property type="entry name" value="PLASMA MEMBRANE FUSION PROTEIN"/>
    <property type="match status" value="1"/>
</dbReference>
<keyword evidence="3" id="KW-1185">Reference proteome</keyword>
<feature type="transmembrane region" description="Helical" evidence="1">
    <location>
        <begin position="124"/>
        <end position="147"/>
    </location>
</feature>
<keyword evidence="1" id="KW-0472">Membrane</keyword>
<name>A0AAW1J3J2_SAPOF</name>
<evidence type="ECO:0000313" key="3">
    <source>
        <dbReference type="Proteomes" id="UP001443914"/>
    </source>
</evidence>
<dbReference type="InterPro" id="IPR040283">
    <property type="entry name" value="DDB_G0292058-like"/>
</dbReference>
<accession>A0AAW1J3J2</accession>
<comment type="caution">
    <text evidence="2">The sequence shown here is derived from an EMBL/GenBank/DDBJ whole genome shotgun (WGS) entry which is preliminary data.</text>
</comment>
<keyword evidence="1" id="KW-1133">Transmembrane helix</keyword>
<dbReference type="Proteomes" id="UP001443914">
    <property type="component" value="Unassembled WGS sequence"/>
</dbReference>
<feature type="transmembrane region" description="Helical" evidence="1">
    <location>
        <begin position="271"/>
        <end position="292"/>
    </location>
</feature>